<dbReference type="SUPFAM" id="SSF53335">
    <property type="entry name" value="S-adenosyl-L-methionine-dependent methyltransferases"/>
    <property type="match status" value="1"/>
</dbReference>
<accession>A0A164XFQ4</accession>
<feature type="domain" description="DUF7053" evidence="2">
    <location>
        <begin position="28"/>
        <end position="149"/>
    </location>
</feature>
<sequence>MSAATGGSFLFPVRTISRSKTIPVLVTTARDSIQNPPFLITLNPLVESCTQSPIDPFLWTITDKLKWMGISFNSSYNARFRLVEDGVDCEVNAPAGLHLRSSWRARNAMGGCEVTETVAVQGFFLLMPFVLHNLRASHAQLLEAMATALQKPGTDRRKFSVQSPPVSQENISWRETLVFIFGLIPIPLSSTLYLPPAFKHYILFITVFFFVVLALKKLARRARDPYGDFHLVLNRRPDHDGLAAQDTEWLNMGYWKNTNIFPEACEALALRLIAAGNCVPGGHVLDVGHACGDSLLLHLRHPSVPRPASLTGITSLMQHHYRSAQRISMAQRKEDASPAIYLYPGDAVFRPDCRPRGHPLDPSSNRPKFTSILALDCAYHFDTRKTFLEESYARLEKGGSVALADLCLSMQSGSVMSAARRWLLATALSIRTANILTKDEYVKMVKDVGFAECQVEDITQDVFPGFRQFLRSRGGMWKIMEQYGIGAWVRSDGRFILVSAKKIVPEACSNTL</sequence>
<keyword evidence="1" id="KW-1133">Transmembrane helix</keyword>
<evidence type="ECO:0000313" key="3">
    <source>
        <dbReference type="EMBL" id="KZS95934.1"/>
    </source>
</evidence>
<keyword evidence="4" id="KW-1185">Reference proteome</keyword>
<evidence type="ECO:0000313" key="4">
    <source>
        <dbReference type="Proteomes" id="UP000076722"/>
    </source>
</evidence>
<dbReference type="EMBL" id="KV419400">
    <property type="protein sequence ID" value="KZS95934.1"/>
    <property type="molecule type" value="Genomic_DNA"/>
</dbReference>
<evidence type="ECO:0000256" key="1">
    <source>
        <dbReference type="SAM" id="Phobius"/>
    </source>
</evidence>
<dbReference type="STRING" id="1314777.A0A164XFQ4"/>
<name>A0A164XFQ4_9AGAM</name>
<dbReference type="InterPro" id="IPR029063">
    <property type="entry name" value="SAM-dependent_MTases_sf"/>
</dbReference>
<dbReference type="Gene3D" id="3.40.50.150">
    <property type="entry name" value="Vaccinia Virus protein VP39"/>
    <property type="match status" value="1"/>
</dbReference>
<dbReference type="AlphaFoldDB" id="A0A164XFQ4"/>
<dbReference type="Pfam" id="PF23155">
    <property type="entry name" value="DUF7053"/>
    <property type="match status" value="1"/>
</dbReference>
<organism evidence="3 4">
    <name type="scientific">Sistotremastrum niveocremeum HHB9708</name>
    <dbReference type="NCBI Taxonomy" id="1314777"/>
    <lineage>
        <taxon>Eukaryota</taxon>
        <taxon>Fungi</taxon>
        <taxon>Dikarya</taxon>
        <taxon>Basidiomycota</taxon>
        <taxon>Agaricomycotina</taxon>
        <taxon>Agaricomycetes</taxon>
        <taxon>Sistotremastrales</taxon>
        <taxon>Sistotremastraceae</taxon>
        <taxon>Sertulicium</taxon>
        <taxon>Sertulicium niveocremeum</taxon>
    </lineage>
</organism>
<keyword evidence="1" id="KW-0472">Membrane</keyword>
<feature type="transmembrane region" description="Helical" evidence="1">
    <location>
        <begin position="201"/>
        <end position="219"/>
    </location>
</feature>
<dbReference type="OrthoDB" id="61390at2759"/>
<proteinExistence type="predicted"/>
<dbReference type="Proteomes" id="UP000076722">
    <property type="component" value="Unassembled WGS sequence"/>
</dbReference>
<keyword evidence="1" id="KW-0812">Transmembrane</keyword>
<reference evidence="3 4" key="1">
    <citation type="journal article" date="2016" name="Mol. Biol. Evol.">
        <title>Comparative Genomics of Early-Diverging Mushroom-Forming Fungi Provides Insights into the Origins of Lignocellulose Decay Capabilities.</title>
        <authorList>
            <person name="Nagy L.G."/>
            <person name="Riley R."/>
            <person name="Tritt A."/>
            <person name="Adam C."/>
            <person name="Daum C."/>
            <person name="Floudas D."/>
            <person name="Sun H."/>
            <person name="Yadav J.S."/>
            <person name="Pangilinan J."/>
            <person name="Larsson K.H."/>
            <person name="Matsuura K."/>
            <person name="Barry K."/>
            <person name="Labutti K."/>
            <person name="Kuo R."/>
            <person name="Ohm R.A."/>
            <person name="Bhattacharya S.S."/>
            <person name="Shirouzu T."/>
            <person name="Yoshinaga Y."/>
            <person name="Martin F.M."/>
            <person name="Grigoriev I.V."/>
            <person name="Hibbett D.S."/>
        </authorList>
    </citation>
    <scope>NUCLEOTIDE SEQUENCE [LARGE SCALE GENOMIC DNA]</scope>
    <source>
        <strain evidence="3 4">HHB9708</strain>
    </source>
</reference>
<gene>
    <name evidence="3" type="ORF">SISNIDRAFT_330150</name>
</gene>
<evidence type="ECO:0000259" key="2">
    <source>
        <dbReference type="Pfam" id="PF23155"/>
    </source>
</evidence>
<protein>
    <recommendedName>
        <fullName evidence="2">DUF7053 domain-containing protein</fullName>
    </recommendedName>
</protein>
<dbReference type="InterPro" id="IPR055481">
    <property type="entry name" value="DUF7053"/>
</dbReference>